<reference evidence="5 6" key="1">
    <citation type="submission" date="2020-08" db="EMBL/GenBank/DDBJ databases">
        <title>Sequencing the genomes of 1000 actinobacteria strains.</title>
        <authorList>
            <person name="Klenk H.-P."/>
        </authorList>
    </citation>
    <scope>NUCLEOTIDE SEQUENCE [LARGE SCALE GENOMIC DNA]</scope>
    <source>
        <strain evidence="5 6">DSM 12511</strain>
    </source>
</reference>
<dbReference type="Gene3D" id="3.40.1190.20">
    <property type="match status" value="1"/>
</dbReference>
<dbReference type="InterPro" id="IPR011611">
    <property type="entry name" value="PfkB_dom"/>
</dbReference>
<dbReference type="PANTHER" id="PTHR43320">
    <property type="entry name" value="SUGAR KINASE"/>
    <property type="match status" value="1"/>
</dbReference>
<protein>
    <submittedName>
        <fullName evidence="5">Sugar/nucleoside kinase (Ribokinase family)</fullName>
    </submittedName>
</protein>
<organism evidence="5 6">
    <name type="scientific">Microbacterium thalassium</name>
    <dbReference type="NCBI Taxonomy" id="362649"/>
    <lineage>
        <taxon>Bacteria</taxon>
        <taxon>Bacillati</taxon>
        <taxon>Actinomycetota</taxon>
        <taxon>Actinomycetes</taxon>
        <taxon>Micrococcales</taxon>
        <taxon>Microbacteriaceae</taxon>
        <taxon>Microbacterium</taxon>
    </lineage>
</organism>
<dbReference type="AlphaFoldDB" id="A0A7X0FQG9"/>
<dbReference type="Pfam" id="PF00294">
    <property type="entry name" value="PfkB"/>
    <property type="match status" value="1"/>
</dbReference>
<feature type="domain" description="Cyclic nucleotide-binding" evidence="4">
    <location>
        <begin position="163"/>
        <end position="278"/>
    </location>
</feature>
<proteinExistence type="inferred from homology"/>
<evidence type="ECO:0000256" key="3">
    <source>
        <dbReference type="ARBA" id="ARBA00022777"/>
    </source>
</evidence>
<keyword evidence="3 5" id="KW-0418">Kinase</keyword>
<dbReference type="GO" id="GO:0016301">
    <property type="term" value="F:kinase activity"/>
    <property type="evidence" value="ECO:0007669"/>
    <property type="project" value="UniProtKB-KW"/>
</dbReference>
<evidence type="ECO:0000256" key="1">
    <source>
        <dbReference type="ARBA" id="ARBA00010688"/>
    </source>
</evidence>
<dbReference type="PROSITE" id="PS50042">
    <property type="entry name" value="CNMP_BINDING_3"/>
    <property type="match status" value="1"/>
</dbReference>
<keyword evidence="6" id="KW-1185">Reference proteome</keyword>
<dbReference type="SUPFAM" id="SSF53613">
    <property type="entry name" value="Ribokinase-like"/>
    <property type="match status" value="1"/>
</dbReference>
<keyword evidence="2" id="KW-0808">Transferase</keyword>
<evidence type="ECO:0000256" key="2">
    <source>
        <dbReference type="ARBA" id="ARBA00022679"/>
    </source>
</evidence>
<dbReference type="PANTHER" id="PTHR43320:SF3">
    <property type="entry name" value="CARBOHYDRATE KINASE PFKB DOMAIN-CONTAINING PROTEIN"/>
    <property type="match status" value="1"/>
</dbReference>
<evidence type="ECO:0000313" key="5">
    <source>
        <dbReference type="EMBL" id="MBB6391828.1"/>
    </source>
</evidence>
<dbReference type="InterPro" id="IPR052700">
    <property type="entry name" value="Carb_kinase_PfkB-like"/>
</dbReference>
<dbReference type="InterPro" id="IPR000595">
    <property type="entry name" value="cNMP-bd_dom"/>
</dbReference>
<dbReference type="PROSITE" id="PS00583">
    <property type="entry name" value="PFKB_KINASES_1"/>
    <property type="match status" value="1"/>
</dbReference>
<dbReference type="Proteomes" id="UP000537775">
    <property type="component" value="Unassembled WGS sequence"/>
</dbReference>
<accession>A0A7X0FQG9</accession>
<sequence length="278" mass="28175">MIVVLGDLIADVVALGVGELESGTDNTAQVALTRGGSAANVAAAVAADGVPARFIGRVGDDVLGRTLTEELARTGVDVRVQRAGRTGAIVIVVDEQGERTMITDRGAAAELEDVDPVWLDGARWLHVPLYGMSTPVSWRAIAAAVAALPDGVPVSVDLSSVTTLRALGPSRVAEALKALRPAAVFANADEASWVEVEGLRVDGTFVVKRGADPVLVHSKGRVEAVPVPPVAGIVDTTGAGDAFAAGYIAAAADSAGPPEAARAGAERARSALVRAGAL</sequence>
<evidence type="ECO:0000259" key="4">
    <source>
        <dbReference type="PROSITE" id="PS50042"/>
    </source>
</evidence>
<dbReference type="InterPro" id="IPR002173">
    <property type="entry name" value="Carboh/pur_kinase_PfkB_CS"/>
</dbReference>
<dbReference type="EMBL" id="JACHML010000001">
    <property type="protein sequence ID" value="MBB6391828.1"/>
    <property type="molecule type" value="Genomic_DNA"/>
</dbReference>
<dbReference type="RefSeq" id="WP_184750953.1">
    <property type="nucleotide sequence ID" value="NZ_BAAAJR010000005.1"/>
</dbReference>
<name>A0A7X0FQG9_9MICO</name>
<gene>
    <name evidence="5" type="ORF">HD594_002141</name>
</gene>
<dbReference type="PROSITE" id="PS00584">
    <property type="entry name" value="PFKB_KINASES_2"/>
    <property type="match status" value="1"/>
</dbReference>
<dbReference type="InterPro" id="IPR029056">
    <property type="entry name" value="Ribokinase-like"/>
</dbReference>
<comment type="caution">
    <text evidence="5">The sequence shown here is derived from an EMBL/GenBank/DDBJ whole genome shotgun (WGS) entry which is preliminary data.</text>
</comment>
<comment type="similarity">
    <text evidence="1">Belongs to the carbohydrate kinase PfkB family.</text>
</comment>
<evidence type="ECO:0000313" key="6">
    <source>
        <dbReference type="Proteomes" id="UP000537775"/>
    </source>
</evidence>